<evidence type="ECO:0000313" key="2">
    <source>
        <dbReference type="EMBL" id="CAE0696361.1"/>
    </source>
</evidence>
<dbReference type="EMBL" id="HBIW01013744">
    <property type="protein sequence ID" value="CAE0696361.1"/>
    <property type="molecule type" value="Transcribed_RNA"/>
</dbReference>
<name>A0A7S3ZWL0_9STRA</name>
<sequence length="110" mass="11268">MGPLGAAKAPGAAFHSKNGLTKAGGHNNLMAPRTRALKTVDGAPSSTADKSPGSHRELHSSGMLECGHHISVPHCSEDRAAAIRAKGSPFCAVLYASTAAPTRKCVEPKV</sequence>
<dbReference type="AlphaFoldDB" id="A0A7S3ZWL0"/>
<evidence type="ECO:0000256" key="1">
    <source>
        <dbReference type="SAM" id="MobiDB-lite"/>
    </source>
</evidence>
<accession>A0A7S3ZWL0</accession>
<protein>
    <submittedName>
        <fullName evidence="2">Uncharacterized protein</fullName>
    </submittedName>
</protein>
<gene>
    <name evidence="2" type="ORF">PCAL00307_LOCUS11797</name>
</gene>
<feature type="region of interest" description="Disordered" evidence="1">
    <location>
        <begin position="1"/>
        <end position="60"/>
    </location>
</feature>
<proteinExistence type="predicted"/>
<feature type="compositionally biased region" description="Low complexity" evidence="1">
    <location>
        <begin position="1"/>
        <end position="13"/>
    </location>
</feature>
<organism evidence="2">
    <name type="scientific">Pelagomonas calceolata</name>
    <dbReference type="NCBI Taxonomy" id="35677"/>
    <lineage>
        <taxon>Eukaryota</taxon>
        <taxon>Sar</taxon>
        <taxon>Stramenopiles</taxon>
        <taxon>Ochrophyta</taxon>
        <taxon>Pelagophyceae</taxon>
        <taxon>Pelagomonadales</taxon>
        <taxon>Pelagomonadaceae</taxon>
        <taxon>Pelagomonas</taxon>
    </lineage>
</organism>
<reference evidence="2" key="1">
    <citation type="submission" date="2021-01" db="EMBL/GenBank/DDBJ databases">
        <authorList>
            <person name="Corre E."/>
            <person name="Pelletier E."/>
            <person name="Niang G."/>
            <person name="Scheremetjew M."/>
            <person name="Finn R."/>
            <person name="Kale V."/>
            <person name="Holt S."/>
            <person name="Cochrane G."/>
            <person name="Meng A."/>
            <person name="Brown T."/>
            <person name="Cohen L."/>
        </authorList>
    </citation>
    <scope>NUCLEOTIDE SEQUENCE</scope>
    <source>
        <strain evidence="2">CCMP1756</strain>
    </source>
</reference>